<dbReference type="GO" id="GO:0016491">
    <property type="term" value="F:oxidoreductase activity"/>
    <property type="evidence" value="ECO:0007669"/>
    <property type="project" value="UniProtKB-KW"/>
</dbReference>
<feature type="domain" description="FAD dependent oxidoreductase" evidence="2">
    <location>
        <begin position="2"/>
        <end position="338"/>
    </location>
</feature>
<protein>
    <submittedName>
        <fullName evidence="3">FAD-binding oxidoreductase</fullName>
    </submittedName>
</protein>
<dbReference type="Pfam" id="PF01266">
    <property type="entry name" value="DAO"/>
    <property type="match status" value="1"/>
</dbReference>
<dbReference type="Gene3D" id="3.30.9.10">
    <property type="entry name" value="D-Amino Acid Oxidase, subunit A, domain 2"/>
    <property type="match status" value="1"/>
</dbReference>
<comment type="caution">
    <text evidence="3">The sequence shown here is derived from an EMBL/GenBank/DDBJ whole genome shotgun (WGS) entry which is preliminary data.</text>
</comment>
<dbReference type="EMBL" id="SMSE01000001">
    <property type="protein sequence ID" value="TDG15990.1"/>
    <property type="molecule type" value="Genomic_DNA"/>
</dbReference>
<dbReference type="InterPro" id="IPR006076">
    <property type="entry name" value="FAD-dep_OxRdtase"/>
</dbReference>
<dbReference type="PANTHER" id="PTHR13847">
    <property type="entry name" value="SARCOSINE DEHYDROGENASE-RELATED"/>
    <property type="match status" value="1"/>
</dbReference>
<dbReference type="SUPFAM" id="SSF51905">
    <property type="entry name" value="FAD/NAD(P)-binding domain"/>
    <property type="match status" value="1"/>
</dbReference>
<evidence type="ECO:0000259" key="2">
    <source>
        <dbReference type="Pfam" id="PF01266"/>
    </source>
</evidence>
<keyword evidence="1" id="KW-0560">Oxidoreductase</keyword>
<organism evidence="3 4">
    <name type="scientific">Seongchinamella unica</name>
    <dbReference type="NCBI Taxonomy" id="2547392"/>
    <lineage>
        <taxon>Bacteria</taxon>
        <taxon>Pseudomonadati</taxon>
        <taxon>Pseudomonadota</taxon>
        <taxon>Gammaproteobacteria</taxon>
        <taxon>Cellvibrionales</taxon>
        <taxon>Halieaceae</taxon>
        <taxon>Seongchinamella</taxon>
    </lineage>
</organism>
<proteinExistence type="predicted"/>
<evidence type="ECO:0000256" key="1">
    <source>
        <dbReference type="ARBA" id="ARBA00023002"/>
    </source>
</evidence>
<dbReference type="PANTHER" id="PTHR13847:SF287">
    <property type="entry name" value="FAD-DEPENDENT OXIDOREDUCTASE DOMAIN-CONTAINING PROTEIN 1"/>
    <property type="match status" value="1"/>
</dbReference>
<reference evidence="3 4" key="1">
    <citation type="submission" date="2019-03" db="EMBL/GenBank/DDBJ databases">
        <title>Seongchinamella monodicae gen. nov., sp. nov., a novel member of the Gammaproteobacteria isolated from a tidal mudflat of beach.</title>
        <authorList>
            <person name="Yang H.G."/>
            <person name="Kang J.W."/>
            <person name="Lee S.D."/>
        </authorList>
    </citation>
    <scope>NUCLEOTIDE SEQUENCE [LARGE SCALE GENOMIC DNA]</scope>
    <source>
        <strain evidence="3 4">GH4-78</strain>
    </source>
</reference>
<dbReference type="InterPro" id="IPR036188">
    <property type="entry name" value="FAD/NAD-bd_sf"/>
</dbReference>
<dbReference type="GO" id="GO:0005737">
    <property type="term" value="C:cytoplasm"/>
    <property type="evidence" value="ECO:0007669"/>
    <property type="project" value="TreeGrafter"/>
</dbReference>
<dbReference type="OrthoDB" id="9806257at2"/>
<dbReference type="Proteomes" id="UP000295554">
    <property type="component" value="Unassembled WGS sequence"/>
</dbReference>
<dbReference type="AlphaFoldDB" id="A0A4R5LX04"/>
<sequence length="381" mass="41340">MAGASIAGELSGQARVLLLEREEQSGYHSTGRSAAAFIPSYGHDNPSLSLLTKCSLNFLLDPPDIFRTKTLLHRRGLLVLCAPGEEAAMDQEWSLLQQSIPTIVRADRDFIRRQLPIVNEDYAASGWYEPDVFDMDVHALHEGYLRVLRQRGGRLLSNSDITGLERRDDVWCVKTPEASYSAPLLVNAAGAWADEVAALAGVDAIGLTPLRRTAVLLDPPAGCDVSGWPLVMASDGSFYLKPDAGLILASPADEHPSQACDAQPEELDIAYAVHYAQQALQLEVRQIKHSWAGLRNFVVDRTPVIGFAPNAEGFFWAAGQGGHGIQTAPAAARLAASLLLGSGLPVDLEQAGFDPAWVSPRRLERHEPATKQSHPQTNFVQ</sequence>
<keyword evidence="4" id="KW-1185">Reference proteome</keyword>
<name>A0A4R5LX04_9GAMM</name>
<gene>
    <name evidence="3" type="ORF">E2F43_00200</name>
</gene>
<accession>A0A4R5LX04</accession>
<dbReference type="Gene3D" id="3.50.50.60">
    <property type="entry name" value="FAD/NAD(P)-binding domain"/>
    <property type="match status" value="1"/>
</dbReference>
<evidence type="ECO:0000313" key="4">
    <source>
        <dbReference type="Proteomes" id="UP000295554"/>
    </source>
</evidence>
<evidence type="ECO:0000313" key="3">
    <source>
        <dbReference type="EMBL" id="TDG15990.1"/>
    </source>
</evidence>